<accession>A0ABD0XWM5</accession>
<evidence type="ECO:0000313" key="3">
    <source>
        <dbReference type="Proteomes" id="UP001558652"/>
    </source>
</evidence>
<dbReference type="Proteomes" id="UP001558652">
    <property type="component" value="Unassembled WGS sequence"/>
</dbReference>
<organism evidence="2 3">
    <name type="scientific">Ranatra chinensis</name>
    <dbReference type="NCBI Taxonomy" id="642074"/>
    <lineage>
        <taxon>Eukaryota</taxon>
        <taxon>Metazoa</taxon>
        <taxon>Ecdysozoa</taxon>
        <taxon>Arthropoda</taxon>
        <taxon>Hexapoda</taxon>
        <taxon>Insecta</taxon>
        <taxon>Pterygota</taxon>
        <taxon>Neoptera</taxon>
        <taxon>Paraneoptera</taxon>
        <taxon>Hemiptera</taxon>
        <taxon>Heteroptera</taxon>
        <taxon>Panheteroptera</taxon>
        <taxon>Nepomorpha</taxon>
        <taxon>Nepidae</taxon>
        <taxon>Ranatrinae</taxon>
        <taxon>Ranatra</taxon>
    </lineage>
</organism>
<reference evidence="2 3" key="1">
    <citation type="submission" date="2024-07" db="EMBL/GenBank/DDBJ databases">
        <title>Chromosome-level genome assembly of the water stick insect Ranatra chinensis (Heteroptera: Nepidae).</title>
        <authorList>
            <person name="Liu X."/>
        </authorList>
    </citation>
    <scope>NUCLEOTIDE SEQUENCE [LARGE SCALE GENOMIC DNA]</scope>
    <source>
        <strain evidence="2">Cailab_2021Rc</strain>
        <tissue evidence="2">Muscle</tissue>
    </source>
</reference>
<proteinExistence type="predicted"/>
<evidence type="ECO:0000313" key="2">
    <source>
        <dbReference type="EMBL" id="KAL1115674.1"/>
    </source>
</evidence>
<feature type="compositionally biased region" description="Basic and acidic residues" evidence="1">
    <location>
        <begin position="13"/>
        <end position="22"/>
    </location>
</feature>
<gene>
    <name evidence="2" type="ORF">AAG570_005964</name>
</gene>
<comment type="caution">
    <text evidence="2">The sequence shown here is derived from an EMBL/GenBank/DDBJ whole genome shotgun (WGS) entry which is preliminary data.</text>
</comment>
<evidence type="ECO:0000256" key="1">
    <source>
        <dbReference type="SAM" id="MobiDB-lite"/>
    </source>
</evidence>
<protein>
    <submittedName>
        <fullName evidence="2">Uncharacterized protein</fullName>
    </submittedName>
</protein>
<sequence>MASKRRNMFYQNKKQETTEEGVREVSDMIGKLGAELGVVVQDRDGPTGAPRPTHHLQQPPVINLFAMLLPEGRPRGQFGLQQLQALAGPLSFFGPSTGLRPKVFKIGLSKVVFGFRDSLP</sequence>
<dbReference type="AlphaFoldDB" id="A0ABD0XWM5"/>
<dbReference type="EMBL" id="JBFDAA010000019">
    <property type="protein sequence ID" value="KAL1115674.1"/>
    <property type="molecule type" value="Genomic_DNA"/>
</dbReference>
<feature type="region of interest" description="Disordered" evidence="1">
    <location>
        <begin position="1"/>
        <end position="22"/>
    </location>
</feature>
<name>A0ABD0XWM5_9HEMI</name>
<keyword evidence="3" id="KW-1185">Reference proteome</keyword>